<dbReference type="PANTHER" id="PTHR34146">
    <property type="entry name" value="POLYNUCLEOTIDYL TRANSFERASE, RIBONUCLEASE H-LIKE SUPERFAMILY PROTEIN-RELATED"/>
    <property type="match status" value="1"/>
</dbReference>
<dbReference type="InterPro" id="IPR012337">
    <property type="entry name" value="RNaseH-like_sf"/>
</dbReference>
<dbReference type="CDD" id="cd06222">
    <property type="entry name" value="RNase_H_like"/>
    <property type="match status" value="1"/>
</dbReference>
<dbReference type="OrthoDB" id="1306118at2759"/>
<dbReference type="InterPro" id="IPR002156">
    <property type="entry name" value="RNaseH_domain"/>
</dbReference>
<feature type="domain" description="RNase H type-1" evidence="1">
    <location>
        <begin position="51"/>
        <end position="169"/>
    </location>
</feature>
<keyword evidence="3" id="KW-1185">Reference proteome</keyword>
<dbReference type="SUPFAM" id="SSF53098">
    <property type="entry name" value="Ribonuclease H-like"/>
    <property type="match status" value="1"/>
</dbReference>
<reference evidence="2" key="1">
    <citation type="submission" date="2020-01" db="EMBL/GenBank/DDBJ databases">
        <authorList>
            <person name="Mishra B."/>
        </authorList>
    </citation>
    <scope>NUCLEOTIDE SEQUENCE [LARGE SCALE GENOMIC DNA]</scope>
</reference>
<accession>A0A6D2IIK5</accession>
<protein>
    <recommendedName>
        <fullName evidence="1">RNase H type-1 domain-containing protein</fullName>
    </recommendedName>
</protein>
<dbReference type="InterPro" id="IPR036397">
    <property type="entry name" value="RNaseH_sf"/>
</dbReference>
<organism evidence="2 3">
    <name type="scientific">Microthlaspi erraticum</name>
    <dbReference type="NCBI Taxonomy" id="1685480"/>
    <lineage>
        <taxon>Eukaryota</taxon>
        <taxon>Viridiplantae</taxon>
        <taxon>Streptophyta</taxon>
        <taxon>Embryophyta</taxon>
        <taxon>Tracheophyta</taxon>
        <taxon>Spermatophyta</taxon>
        <taxon>Magnoliopsida</taxon>
        <taxon>eudicotyledons</taxon>
        <taxon>Gunneridae</taxon>
        <taxon>Pentapetalae</taxon>
        <taxon>rosids</taxon>
        <taxon>malvids</taxon>
        <taxon>Brassicales</taxon>
        <taxon>Brassicaceae</taxon>
        <taxon>Coluteocarpeae</taxon>
        <taxon>Microthlaspi</taxon>
    </lineage>
</organism>
<name>A0A6D2IIK5_9BRAS</name>
<dbReference type="Gene3D" id="3.30.420.10">
    <property type="entry name" value="Ribonuclease H-like superfamily/Ribonuclease H"/>
    <property type="match status" value="1"/>
</dbReference>
<dbReference type="PANTHER" id="PTHR34146:SF3">
    <property type="entry name" value="POLYNUCLEOTIDYL TRANSFERASE, RIBONUCLEASE H-LIKE SUPERFAMILY PROTEIN"/>
    <property type="match status" value="1"/>
</dbReference>
<gene>
    <name evidence="2" type="ORF">MERR_LOCUS12114</name>
</gene>
<evidence type="ECO:0000259" key="1">
    <source>
        <dbReference type="Pfam" id="PF13456"/>
    </source>
</evidence>
<evidence type="ECO:0000313" key="3">
    <source>
        <dbReference type="Proteomes" id="UP000467841"/>
    </source>
</evidence>
<sequence>MSNVDWDPNEIIVKAEAESIAWTKAQERLEMAYPHTETHVEISALGDICQVDGAWKESECRAGLGWYYYNTNTLEKLMGGCNLRRGISPLQAELEALIWAMQCILRTGKLTVVFQTDCSDVVKMVSKPEEWPAFSLLLEEVDRCKKRFNSFSIMQIPRTENTKADKLAWSARALPTDVYYVNSVSPV</sequence>
<dbReference type="InterPro" id="IPR044730">
    <property type="entry name" value="RNase_H-like_dom_plant"/>
</dbReference>
<proteinExistence type="predicted"/>
<dbReference type="GO" id="GO:0004523">
    <property type="term" value="F:RNA-DNA hybrid ribonuclease activity"/>
    <property type="evidence" value="ECO:0007669"/>
    <property type="project" value="InterPro"/>
</dbReference>
<comment type="caution">
    <text evidence="2">The sequence shown here is derived from an EMBL/GenBank/DDBJ whole genome shotgun (WGS) entry which is preliminary data.</text>
</comment>
<dbReference type="Pfam" id="PF13456">
    <property type="entry name" value="RVT_3"/>
    <property type="match status" value="1"/>
</dbReference>
<dbReference type="GO" id="GO:0003676">
    <property type="term" value="F:nucleic acid binding"/>
    <property type="evidence" value="ECO:0007669"/>
    <property type="project" value="InterPro"/>
</dbReference>
<dbReference type="Proteomes" id="UP000467841">
    <property type="component" value="Unassembled WGS sequence"/>
</dbReference>
<dbReference type="AlphaFoldDB" id="A0A6D2IIK5"/>
<evidence type="ECO:0000313" key="2">
    <source>
        <dbReference type="EMBL" id="CAA7024879.1"/>
    </source>
</evidence>
<dbReference type="EMBL" id="CACVBM020000943">
    <property type="protein sequence ID" value="CAA7024879.1"/>
    <property type="molecule type" value="Genomic_DNA"/>
</dbReference>